<feature type="transmembrane region" description="Helical" evidence="5">
    <location>
        <begin position="73"/>
        <end position="90"/>
    </location>
</feature>
<dbReference type="PANTHER" id="PTHR37422">
    <property type="entry name" value="TEICHURONIC ACID BIOSYNTHESIS PROTEIN TUAE"/>
    <property type="match status" value="1"/>
</dbReference>
<feature type="transmembrane region" description="Helical" evidence="5">
    <location>
        <begin position="394"/>
        <end position="414"/>
    </location>
</feature>
<dbReference type="AlphaFoldDB" id="A0A239L0E8"/>
<feature type="transmembrane region" description="Helical" evidence="5">
    <location>
        <begin position="155"/>
        <end position="173"/>
    </location>
</feature>
<protein>
    <submittedName>
        <fullName evidence="7">O-Antigen ligase</fullName>
    </submittedName>
</protein>
<feature type="transmembrane region" description="Helical" evidence="5">
    <location>
        <begin position="51"/>
        <end position="66"/>
    </location>
</feature>
<evidence type="ECO:0000313" key="7">
    <source>
        <dbReference type="EMBL" id="SNT23931.1"/>
    </source>
</evidence>
<keyword evidence="3 5" id="KW-1133">Transmembrane helix</keyword>
<feature type="transmembrane region" description="Helical" evidence="5">
    <location>
        <begin position="426"/>
        <end position="459"/>
    </location>
</feature>
<feature type="transmembrane region" description="Helical" evidence="5">
    <location>
        <begin position="130"/>
        <end position="149"/>
    </location>
</feature>
<keyword evidence="7" id="KW-0436">Ligase</keyword>
<keyword evidence="4 5" id="KW-0472">Membrane</keyword>
<keyword evidence="2 5" id="KW-0812">Transmembrane</keyword>
<dbReference type="Pfam" id="PF04932">
    <property type="entry name" value="Wzy_C"/>
    <property type="match status" value="1"/>
</dbReference>
<gene>
    <name evidence="7" type="ORF">SAMN05421770_10616</name>
</gene>
<dbReference type="RefSeq" id="WP_089409365.1">
    <property type="nucleotide sequence ID" value="NZ_FZOU01000006.1"/>
</dbReference>
<name>A0A239L0E8_9BACT</name>
<feature type="transmembrane region" description="Helical" evidence="5">
    <location>
        <begin position="305"/>
        <end position="325"/>
    </location>
</feature>
<feature type="transmembrane region" description="Helical" evidence="5">
    <location>
        <begin position="238"/>
        <end position="256"/>
    </location>
</feature>
<feature type="transmembrane region" description="Helical" evidence="5">
    <location>
        <begin position="268"/>
        <end position="293"/>
    </location>
</feature>
<feature type="transmembrane region" description="Helical" evidence="5">
    <location>
        <begin position="102"/>
        <end position="118"/>
    </location>
</feature>
<sequence length="475" mass="51948">MATMTARPTTPRNPAPIERPDAVRNQCRLMVAVFVFVVAVVWAGAPGALRYLYPALALAMAVLLFVRSRANYVSFVFWLYFLSPFLRRLVDWRLGFEDVSPLLLAPGLATLVSVYVLATRGRTLARPGALTFSCALAGIFFGTIVGLTRYSPVDVGRAFFNWVPPITFAFMLYEERERFAVYRKAIETALLWGTIVMGVYGALQFFVLPPWDRSWMIGVAFNVFGEPEPMRMRVFSTMNAPATFATYTMAGLLMLFSLQSRLRIPAAALGFVALVLTTSRASWLGLLPGLIFLAFQMPLKVRMRIFAGMIACVLLAGASMLIPAVNEIVSSRLRTISSPTSDVSYRARIVGHEDGFARLSGEPFGEGLGSMDVDHATDGRDDRLGPHDSTVLELLYSLGLPGTAMYLLGLALGVARVVRVGLRTPFAVAMAAIFISYCSEVLLNSIFLGVLGFMVWTAVGMSLAEAERQTPGLGV</sequence>
<dbReference type="Proteomes" id="UP000198356">
    <property type="component" value="Unassembled WGS sequence"/>
</dbReference>
<keyword evidence="8" id="KW-1185">Reference proteome</keyword>
<evidence type="ECO:0000259" key="6">
    <source>
        <dbReference type="Pfam" id="PF04932"/>
    </source>
</evidence>
<evidence type="ECO:0000256" key="3">
    <source>
        <dbReference type="ARBA" id="ARBA00022989"/>
    </source>
</evidence>
<evidence type="ECO:0000256" key="2">
    <source>
        <dbReference type="ARBA" id="ARBA00022692"/>
    </source>
</evidence>
<evidence type="ECO:0000256" key="1">
    <source>
        <dbReference type="ARBA" id="ARBA00004141"/>
    </source>
</evidence>
<feature type="transmembrane region" description="Helical" evidence="5">
    <location>
        <begin position="27"/>
        <end position="45"/>
    </location>
</feature>
<evidence type="ECO:0000313" key="8">
    <source>
        <dbReference type="Proteomes" id="UP000198356"/>
    </source>
</evidence>
<dbReference type="PANTHER" id="PTHR37422:SF13">
    <property type="entry name" value="LIPOPOLYSACCHARIDE BIOSYNTHESIS PROTEIN PA4999-RELATED"/>
    <property type="match status" value="1"/>
</dbReference>
<organism evidence="7 8">
    <name type="scientific">Granulicella rosea</name>
    <dbReference type="NCBI Taxonomy" id="474952"/>
    <lineage>
        <taxon>Bacteria</taxon>
        <taxon>Pseudomonadati</taxon>
        <taxon>Acidobacteriota</taxon>
        <taxon>Terriglobia</taxon>
        <taxon>Terriglobales</taxon>
        <taxon>Acidobacteriaceae</taxon>
        <taxon>Granulicella</taxon>
    </lineage>
</organism>
<reference evidence="7 8" key="1">
    <citation type="submission" date="2017-06" db="EMBL/GenBank/DDBJ databases">
        <authorList>
            <person name="Kim H.J."/>
            <person name="Triplett B.A."/>
        </authorList>
    </citation>
    <scope>NUCLEOTIDE SEQUENCE [LARGE SCALE GENOMIC DNA]</scope>
    <source>
        <strain evidence="7 8">DSM 18704</strain>
    </source>
</reference>
<comment type="subcellular location">
    <subcellularLocation>
        <location evidence="1">Membrane</location>
        <topology evidence="1">Multi-pass membrane protein</topology>
    </subcellularLocation>
</comment>
<dbReference type="InterPro" id="IPR007016">
    <property type="entry name" value="O-antigen_ligase-rel_domated"/>
</dbReference>
<evidence type="ECO:0000256" key="4">
    <source>
        <dbReference type="ARBA" id="ARBA00023136"/>
    </source>
</evidence>
<accession>A0A239L0E8</accession>
<dbReference type="GO" id="GO:0016020">
    <property type="term" value="C:membrane"/>
    <property type="evidence" value="ECO:0007669"/>
    <property type="project" value="UniProtKB-SubCell"/>
</dbReference>
<feature type="domain" description="O-antigen ligase-related" evidence="6">
    <location>
        <begin position="266"/>
        <end position="407"/>
    </location>
</feature>
<proteinExistence type="predicted"/>
<dbReference type="GO" id="GO:0016874">
    <property type="term" value="F:ligase activity"/>
    <property type="evidence" value="ECO:0007669"/>
    <property type="project" value="UniProtKB-KW"/>
</dbReference>
<feature type="transmembrane region" description="Helical" evidence="5">
    <location>
        <begin position="185"/>
        <end position="207"/>
    </location>
</feature>
<evidence type="ECO:0000256" key="5">
    <source>
        <dbReference type="SAM" id="Phobius"/>
    </source>
</evidence>
<dbReference type="InterPro" id="IPR051533">
    <property type="entry name" value="WaaL-like"/>
</dbReference>
<dbReference type="EMBL" id="FZOU01000006">
    <property type="protein sequence ID" value="SNT23931.1"/>
    <property type="molecule type" value="Genomic_DNA"/>
</dbReference>